<comment type="caution">
    <text evidence="6">The sequence shown here is derived from an EMBL/GenBank/DDBJ whole genome shotgun (WGS) entry which is preliminary data.</text>
</comment>
<dbReference type="InterPro" id="IPR007627">
    <property type="entry name" value="RNA_pol_sigma70_r2"/>
</dbReference>
<dbReference type="RefSeq" id="WP_386414751.1">
    <property type="nucleotide sequence ID" value="NZ_JBHSZO010000018.1"/>
</dbReference>
<evidence type="ECO:0000259" key="5">
    <source>
        <dbReference type="Pfam" id="PF04542"/>
    </source>
</evidence>
<dbReference type="EMBL" id="JBHSZO010000018">
    <property type="protein sequence ID" value="MFC7219161.1"/>
    <property type="molecule type" value="Genomic_DNA"/>
</dbReference>
<dbReference type="PANTHER" id="PTHR43133:SF62">
    <property type="entry name" value="RNA POLYMERASE SIGMA FACTOR SIGZ"/>
    <property type="match status" value="1"/>
</dbReference>
<dbReference type="InterPro" id="IPR036388">
    <property type="entry name" value="WH-like_DNA-bd_sf"/>
</dbReference>
<evidence type="ECO:0000256" key="3">
    <source>
        <dbReference type="ARBA" id="ARBA00023082"/>
    </source>
</evidence>
<dbReference type="InterPro" id="IPR039425">
    <property type="entry name" value="RNA_pol_sigma-70-like"/>
</dbReference>
<evidence type="ECO:0000256" key="4">
    <source>
        <dbReference type="ARBA" id="ARBA00023163"/>
    </source>
</evidence>
<proteinExistence type="inferred from homology"/>
<keyword evidence="7" id="KW-1185">Reference proteome</keyword>
<sequence>MAQPHDARRWDRKMQQRLTRGEAAALGELYDRHASMVYGLVHRVLGDDEAAQEITADVFAYLWQHPDAYDPARGQLRSWFAGLAQKRAVRRLRWDELNEHKEHGRTPTAAEEREAERRIRLLGAHARADFIVQSMPATLRASLELAYFQRRDYRQVAAEFGITEAEARRRLRLGLQLVSSADTPAGGGRHDGQGRVDA</sequence>
<dbReference type="InterPro" id="IPR013324">
    <property type="entry name" value="RNA_pol_sigma_r3/r4-like"/>
</dbReference>
<dbReference type="Gene3D" id="1.10.1740.10">
    <property type="match status" value="1"/>
</dbReference>
<comment type="similarity">
    <text evidence="1">Belongs to the sigma-70 factor family. ECF subfamily.</text>
</comment>
<feature type="domain" description="RNA polymerase sigma-70 region 2" evidence="5">
    <location>
        <begin position="29"/>
        <end position="93"/>
    </location>
</feature>
<dbReference type="Pfam" id="PF04542">
    <property type="entry name" value="Sigma70_r2"/>
    <property type="match status" value="1"/>
</dbReference>
<dbReference type="SUPFAM" id="SSF88659">
    <property type="entry name" value="Sigma3 and sigma4 domains of RNA polymerase sigma factors"/>
    <property type="match status" value="1"/>
</dbReference>
<accession>A0ABW2GGV2</accession>
<keyword evidence="2" id="KW-0805">Transcription regulation</keyword>
<keyword evidence="3" id="KW-0731">Sigma factor</keyword>
<dbReference type="PANTHER" id="PTHR43133">
    <property type="entry name" value="RNA POLYMERASE ECF-TYPE SIGMA FACTO"/>
    <property type="match status" value="1"/>
</dbReference>
<dbReference type="SUPFAM" id="SSF88946">
    <property type="entry name" value="Sigma2 domain of RNA polymerase sigma factors"/>
    <property type="match status" value="1"/>
</dbReference>
<protein>
    <submittedName>
        <fullName evidence="6">Sigma-70 family RNA polymerase sigma factor</fullName>
    </submittedName>
</protein>
<dbReference type="InterPro" id="IPR014284">
    <property type="entry name" value="RNA_pol_sigma-70_dom"/>
</dbReference>
<keyword evidence="4" id="KW-0804">Transcription</keyword>
<dbReference type="Gene3D" id="1.10.10.10">
    <property type="entry name" value="Winged helix-like DNA-binding domain superfamily/Winged helix DNA-binding domain"/>
    <property type="match status" value="1"/>
</dbReference>
<dbReference type="Proteomes" id="UP001596413">
    <property type="component" value="Unassembled WGS sequence"/>
</dbReference>
<organism evidence="6 7">
    <name type="scientific">Streptomyces polyrhachis</name>
    <dbReference type="NCBI Taxonomy" id="1282885"/>
    <lineage>
        <taxon>Bacteria</taxon>
        <taxon>Bacillati</taxon>
        <taxon>Actinomycetota</taxon>
        <taxon>Actinomycetes</taxon>
        <taxon>Kitasatosporales</taxon>
        <taxon>Streptomycetaceae</taxon>
        <taxon>Streptomyces</taxon>
    </lineage>
</organism>
<evidence type="ECO:0000256" key="1">
    <source>
        <dbReference type="ARBA" id="ARBA00010641"/>
    </source>
</evidence>
<evidence type="ECO:0000256" key="2">
    <source>
        <dbReference type="ARBA" id="ARBA00023015"/>
    </source>
</evidence>
<evidence type="ECO:0000313" key="7">
    <source>
        <dbReference type="Proteomes" id="UP001596413"/>
    </source>
</evidence>
<name>A0ABW2GGV2_9ACTN</name>
<reference evidence="7" key="1">
    <citation type="journal article" date="2019" name="Int. J. Syst. Evol. Microbiol.">
        <title>The Global Catalogue of Microorganisms (GCM) 10K type strain sequencing project: providing services to taxonomists for standard genome sequencing and annotation.</title>
        <authorList>
            <consortium name="The Broad Institute Genomics Platform"/>
            <consortium name="The Broad Institute Genome Sequencing Center for Infectious Disease"/>
            <person name="Wu L."/>
            <person name="Ma J."/>
        </authorList>
    </citation>
    <scope>NUCLEOTIDE SEQUENCE [LARGE SCALE GENOMIC DNA]</scope>
    <source>
        <strain evidence="7">CGMCC 1.13681</strain>
    </source>
</reference>
<evidence type="ECO:0000313" key="6">
    <source>
        <dbReference type="EMBL" id="MFC7219161.1"/>
    </source>
</evidence>
<gene>
    <name evidence="6" type="ORF">ACFQLX_13435</name>
</gene>
<dbReference type="InterPro" id="IPR013325">
    <property type="entry name" value="RNA_pol_sigma_r2"/>
</dbReference>
<dbReference type="NCBIfam" id="TIGR02937">
    <property type="entry name" value="sigma70-ECF"/>
    <property type="match status" value="1"/>
</dbReference>